<reference evidence="9 10" key="1">
    <citation type="submission" date="2023-11" db="EMBL/GenBank/DDBJ databases">
        <title>Coraliomargarita sp. nov., isolated from marine algae.</title>
        <authorList>
            <person name="Lee J.K."/>
            <person name="Baek J.H."/>
            <person name="Kim J.M."/>
            <person name="Choi D.G."/>
            <person name="Jeon C.O."/>
        </authorList>
    </citation>
    <scope>NUCLEOTIDE SEQUENCE [LARGE SCALE GENOMIC DNA]</scope>
    <source>
        <strain evidence="9 10">J2-16</strain>
    </source>
</reference>
<dbReference type="InterPro" id="IPR002898">
    <property type="entry name" value="MotA_ExbB_proton_chnl"/>
</dbReference>
<dbReference type="RefSeq" id="WP_319834843.1">
    <property type="nucleotide sequence ID" value="NZ_CP138858.1"/>
</dbReference>
<evidence type="ECO:0000256" key="5">
    <source>
        <dbReference type="ARBA" id="ARBA00023136"/>
    </source>
</evidence>
<dbReference type="EMBL" id="CP138858">
    <property type="protein sequence ID" value="WPJ98033.1"/>
    <property type="molecule type" value="Genomic_DNA"/>
</dbReference>
<evidence type="ECO:0000259" key="8">
    <source>
        <dbReference type="Pfam" id="PF01618"/>
    </source>
</evidence>
<keyword evidence="6" id="KW-0653">Protein transport</keyword>
<sequence>MNTLSNKFHRALGRFSFALGAFVTCAGGAYGQAEVAVELALPVENITLWAMFQQGGWAMYPLLAFSVATVGLASYCALIIKEKRFTQPEATDDLRAAIEGGDIGAGLSACEAHPGYMTDILRLGFQTVEEGYNSVAEVNEALEERAGKVLAGPLVFVQYLQVVASVSPMMGLLGTVSGMVKAFRNIAAQGLGKPELLANNISEALVTTASGLLIAIPALMFYFYFKNKYMAASSGIYERLGEMTRLMKKNGMVSDQVAS</sequence>
<evidence type="ECO:0000256" key="6">
    <source>
        <dbReference type="RuleBase" id="RU004057"/>
    </source>
</evidence>
<accession>A0ABZ0RSI6</accession>
<keyword evidence="3 7" id="KW-0812">Transmembrane</keyword>
<protein>
    <submittedName>
        <fullName evidence="9">MotA/TolQ/ExbB proton channel family protein</fullName>
    </submittedName>
</protein>
<feature type="transmembrane region" description="Helical" evidence="7">
    <location>
        <begin position="149"/>
        <end position="170"/>
    </location>
</feature>
<comment type="similarity">
    <text evidence="6">Belongs to the exbB/tolQ family.</text>
</comment>
<evidence type="ECO:0000256" key="1">
    <source>
        <dbReference type="ARBA" id="ARBA00004651"/>
    </source>
</evidence>
<organism evidence="9 10">
    <name type="scientific">Coraliomargarita algicola</name>
    <dbReference type="NCBI Taxonomy" id="3092156"/>
    <lineage>
        <taxon>Bacteria</taxon>
        <taxon>Pseudomonadati</taxon>
        <taxon>Verrucomicrobiota</taxon>
        <taxon>Opitutia</taxon>
        <taxon>Puniceicoccales</taxon>
        <taxon>Coraliomargaritaceae</taxon>
        <taxon>Coraliomargarita</taxon>
    </lineage>
</organism>
<dbReference type="InterPro" id="IPR050790">
    <property type="entry name" value="ExbB/TolQ_transport"/>
</dbReference>
<gene>
    <name evidence="9" type="ORF">SH580_10000</name>
</gene>
<feature type="transmembrane region" description="Helical" evidence="7">
    <location>
        <begin position="57"/>
        <end position="80"/>
    </location>
</feature>
<evidence type="ECO:0000256" key="2">
    <source>
        <dbReference type="ARBA" id="ARBA00022475"/>
    </source>
</evidence>
<evidence type="ECO:0000313" key="9">
    <source>
        <dbReference type="EMBL" id="WPJ98033.1"/>
    </source>
</evidence>
<dbReference type="Pfam" id="PF01618">
    <property type="entry name" value="MotA_ExbB"/>
    <property type="match status" value="1"/>
</dbReference>
<name>A0ABZ0RSI6_9BACT</name>
<evidence type="ECO:0000313" key="10">
    <source>
        <dbReference type="Proteomes" id="UP001324993"/>
    </source>
</evidence>
<evidence type="ECO:0000256" key="7">
    <source>
        <dbReference type="SAM" id="Phobius"/>
    </source>
</evidence>
<comment type="subcellular location">
    <subcellularLocation>
        <location evidence="1">Cell membrane</location>
        <topology evidence="1">Multi-pass membrane protein</topology>
    </subcellularLocation>
    <subcellularLocation>
        <location evidence="6">Membrane</location>
        <topology evidence="6">Multi-pass membrane protein</topology>
    </subcellularLocation>
</comment>
<dbReference type="Proteomes" id="UP001324993">
    <property type="component" value="Chromosome"/>
</dbReference>
<dbReference type="PANTHER" id="PTHR30625:SF11">
    <property type="entry name" value="MOTA_TOLQ_EXBB PROTON CHANNEL DOMAIN-CONTAINING PROTEIN"/>
    <property type="match status" value="1"/>
</dbReference>
<keyword evidence="10" id="KW-1185">Reference proteome</keyword>
<evidence type="ECO:0000256" key="4">
    <source>
        <dbReference type="ARBA" id="ARBA00022989"/>
    </source>
</evidence>
<evidence type="ECO:0000256" key="3">
    <source>
        <dbReference type="ARBA" id="ARBA00022692"/>
    </source>
</evidence>
<feature type="domain" description="MotA/TolQ/ExbB proton channel" evidence="8">
    <location>
        <begin position="118"/>
        <end position="230"/>
    </location>
</feature>
<keyword evidence="6" id="KW-0813">Transport</keyword>
<keyword evidence="4 7" id="KW-1133">Transmembrane helix</keyword>
<keyword evidence="5 7" id="KW-0472">Membrane</keyword>
<dbReference type="PANTHER" id="PTHR30625">
    <property type="entry name" value="PROTEIN TOLQ"/>
    <property type="match status" value="1"/>
</dbReference>
<keyword evidence="2" id="KW-1003">Cell membrane</keyword>
<feature type="transmembrane region" description="Helical" evidence="7">
    <location>
        <begin position="204"/>
        <end position="225"/>
    </location>
</feature>
<proteinExistence type="inferred from homology"/>